<gene>
    <name evidence="2" type="ORF">CR513_13734</name>
</gene>
<sequence>MIAEIVVTTIETPTPALALAPASQTSEDQSMTWYRTPNLFGPKSTQSKKKLTGRLARLQRLKLGPRGKKSQTNPLMKKPSRVGLPPPIEGPKMVDEECHFTVPKPSDSPKTQGSPLMESHKQTQAWEPTSINLEIAKANELNQEARVAPRSEIRCAFINLPKIIKGLKTKNSGRIKEYKIQSKIAGELLHDQ</sequence>
<evidence type="ECO:0000313" key="3">
    <source>
        <dbReference type="Proteomes" id="UP000257109"/>
    </source>
</evidence>
<dbReference type="AlphaFoldDB" id="A0A371HJ25"/>
<dbReference type="EMBL" id="QJKJ01002463">
    <property type="protein sequence ID" value="RDY02769.1"/>
    <property type="molecule type" value="Genomic_DNA"/>
</dbReference>
<feature type="compositionally biased region" description="Basic residues" evidence="1">
    <location>
        <begin position="46"/>
        <end position="69"/>
    </location>
</feature>
<reference evidence="2" key="1">
    <citation type="submission" date="2018-05" db="EMBL/GenBank/DDBJ databases">
        <title>Draft genome of Mucuna pruriens seed.</title>
        <authorList>
            <person name="Nnadi N.E."/>
            <person name="Vos R."/>
            <person name="Hasami M.H."/>
            <person name="Devisetty U.K."/>
            <person name="Aguiy J.C."/>
        </authorList>
    </citation>
    <scope>NUCLEOTIDE SEQUENCE [LARGE SCALE GENOMIC DNA]</scope>
    <source>
        <strain evidence="2">JCA_2017</strain>
    </source>
</reference>
<protein>
    <submittedName>
        <fullName evidence="2">Uncharacterized protein</fullName>
    </submittedName>
</protein>
<feature type="compositionally biased region" description="Polar residues" evidence="1">
    <location>
        <begin position="23"/>
        <end position="35"/>
    </location>
</feature>
<evidence type="ECO:0000313" key="2">
    <source>
        <dbReference type="EMBL" id="RDY02769.1"/>
    </source>
</evidence>
<feature type="region of interest" description="Disordered" evidence="1">
    <location>
        <begin position="20"/>
        <end position="87"/>
    </location>
</feature>
<evidence type="ECO:0000256" key="1">
    <source>
        <dbReference type="SAM" id="MobiDB-lite"/>
    </source>
</evidence>
<keyword evidence="3" id="KW-1185">Reference proteome</keyword>
<name>A0A371HJ25_MUCPR</name>
<feature type="non-terminal residue" evidence="2">
    <location>
        <position position="1"/>
    </location>
</feature>
<accession>A0A371HJ25</accession>
<comment type="caution">
    <text evidence="2">The sequence shown here is derived from an EMBL/GenBank/DDBJ whole genome shotgun (WGS) entry which is preliminary data.</text>
</comment>
<organism evidence="2 3">
    <name type="scientific">Mucuna pruriens</name>
    <name type="common">Velvet bean</name>
    <name type="synonym">Dolichos pruriens</name>
    <dbReference type="NCBI Taxonomy" id="157652"/>
    <lineage>
        <taxon>Eukaryota</taxon>
        <taxon>Viridiplantae</taxon>
        <taxon>Streptophyta</taxon>
        <taxon>Embryophyta</taxon>
        <taxon>Tracheophyta</taxon>
        <taxon>Spermatophyta</taxon>
        <taxon>Magnoliopsida</taxon>
        <taxon>eudicotyledons</taxon>
        <taxon>Gunneridae</taxon>
        <taxon>Pentapetalae</taxon>
        <taxon>rosids</taxon>
        <taxon>fabids</taxon>
        <taxon>Fabales</taxon>
        <taxon>Fabaceae</taxon>
        <taxon>Papilionoideae</taxon>
        <taxon>50 kb inversion clade</taxon>
        <taxon>NPAAA clade</taxon>
        <taxon>indigoferoid/millettioid clade</taxon>
        <taxon>Phaseoleae</taxon>
        <taxon>Mucuna</taxon>
    </lineage>
</organism>
<dbReference type="Proteomes" id="UP000257109">
    <property type="component" value="Unassembled WGS sequence"/>
</dbReference>
<proteinExistence type="predicted"/>